<feature type="domain" description="SRP9" evidence="2">
    <location>
        <begin position="6"/>
        <end position="97"/>
    </location>
</feature>
<accession>A0AA38VXZ1</accession>
<name>A0AA38VXZ1_9PEZI</name>
<feature type="compositionally biased region" description="Low complexity" evidence="1">
    <location>
        <begin position="49"/>
        <end position="59"/>
    </location>
</feature>
<organism evidence="3 4">
    <name type="scientific">Coniochaeta hoffmannii</name>
    <dbReference type="NCBI Taxonomy" id="91930"/>
    <lineage>
        <taxon>Eukaryota</taxon>
        <taxon>Fungi</taxon>
        <taxon>Dikarya</taxon>
        <taxon>Ascomycota</taxon>
        <taxon>Pezizomycotina</taxon>
        <taxon>Sordariomycetes</taxon>
        <taxon>Sordariomycetidae</taxon>
        <taxon>Coniochaetales</taxon>
        <taxon>Coniochaetaceae</taxon>
        <taxon>Coniochaeta</taxon>
    </lineage>
</organism>
<proteinExistence type="predicted"/>
<dbReference type="PANTHER" id="PTHR12834">
    <property type="entry name" value="SIGNAL RECOGNITION PARTICLE 9 KDA PROTEIN"/>
    <property type="match status" value="1"/>
</dbReference>
<feature type="compositionally biased region" description="Gly residues" evidence="1">
    <location>
        <begin position="146"/>
        <end position="155"/>
    </location>
</feature>
<evidence type="ECO:0000256" key="1">
    <source>
        <dbReference type="SAM" id="MobiDB-lite"/>
    </source>
</evidence>
<sequence length="164" mass="17036">MPTYAKSEDWLLQSSLLLEARPETTRITTRYTIRPHIRRTKKSSPPPSSSSDAPSTNPPRGHLELKTYDPVSGACLKYRTVKLAEVGRLMQLLGNRLARTQAGVPVREDGEAGEDVVMADAAGEAGSGVATPVGGGGEKGVADKAAGGGGGGGGGKGRKKKGKR</sequence>
<feature type="compositionally biased region" description="Basic residues" evidence="1">
    <location>
        <begin position="33"/>
        <end position="42"/>
    </location>
</feature>
<dbReference type="PANTHER" id="PTHR12834:SF12">
    <property type="entry name" value="SIGNAL RECOGNITION PARTICLE 9 KDA PROTEIN"/>
    <property type="match status" value="1"/>
</dbReference>
<feature type="region of interest" description="Disordered" evidence="1">
    <location>
        <begin position="23"/>
        <end position="67"/>
    </location>
</feature>
<gene>
    <name evidence="3" type="ORF">NKR19_g4629</name>
</gene>
<dbReference type="AlphaFoldDB" id="A0AA38VXZ1"/>
<feature type="region of interest" description="Disordered" evidence="1">
    <location>
        <begin position="124"/>
        <end position="164"/>
    </location>
</feature>
<keyword evidence="4" id="KW-1185">Reference proteome</keyword>
<dbReference type="GO" id="GO:0005786">
    <property type="term" value="C:signal recognition particle, endoplasmic reticulum targeting"/>
    <property type="evidence" value="ECO:0007669"/>
    <property type="project" value="TreeGrafter"/>
</dbReference>
<dbReference type="Proteomes" id="UP001174691">
    <property type="component" value="Unassembled WGS sequence"/>
</dbReference>
<reference evidence="3" key="1">
    <citation type="submission" date="2022-07" db="EMBL/GenBank/DDBJ databases">
        <title>Fungi with potential for degradation of polypropylene.</title>
        <authorList>
            <person name="Gostincar C."/>
        </authorList>
    </citation>
    <scope>NUCLEOTIDE SEQUENCE</scope>
    <source>
        <strain evidence="3">EXF-13287</strain>
    </source>
</reference>
<comment type="caution">
    <text evidence="3">The sequence shown here is derived from an EMBL/GenBank/DDBJ whole genome shotgun (WGS) entry which is preliminary data.</text>
</comment>
<evidence type="ECO:0000313" key="4">
    <source>
        <dbReference type="Proteomes" id="UP001174691"/>
    </source>
</evidence>
<evidence type="ECO:0000313" key="3">
    <source>
        <dbReference type="EMBL" id="KAJ9152163.1"/>
    </source>
</evidence>
<dbReference type="GO" id="GO:0006614">
    <property type="term" value="P:SRP-dependent cotranslational protein targeting to membrane"/>
    <property type="evidence" value="ECO:0007669"/>
    <property type="project" value="InterPro"/>
</dbReference>
<protein>
    <recommendedName>
        <fullName evidence="2">SRP9 domain-containing protein</fullName>
    </recommendedName>
</protein>
<dbReference type="InterPro" id="IPR039432">
    <property type="entry name" value="SRP9_dom"/>
</dbReference>
<dbReference type="EMBL" id="JANBVN010000059">
    <property type="protein sequence ID" value="KAJ9152163.1"/>
    <property type="molecule type" value="Genomic_DNA"/>
</dbReference>
<dbReference type="Pfam" id="PF05486">
    <property type="entry name" value="SRP9-21"/>
    <property type="match status" value="1"/>
</dbReference>
<dbReference type="InterPro" id="IPR039914">
    <property type="entry name" value="SRP9-like"/>
</dbReference>
<evidence type="ECO:0000259" key="2">
    <source>
        <dbReference type="Pfam" id="PF05486"/>
    </source>
</evidence>